<dbReference type="RefSeq" id="WP_219537241.1">
    <property type="nucleotide sequence ID" value="NZ_JAHKRM010000036.1"/>
</dbReference>
<name>A0ABW4GHN5_9ACTN</name>
<keyword evidence="1" id="KW-0472">Membrane</keyword>
<dbReference type="Proteomes" id="UP001597097">
    <property type="component" value="Unassembled WGS sequence"/>
</dbReference>
<evidence type="ECO:0000313" key="2">
    <source>
        <dbReference type="EMBL" id="MFD1541861.1"/>
    </source>
</evidence>
<proteinExistence type="predicted"/>
<sequence>MARLVVPQAHQRVLRWLIAAGLAGFGFIAWGLAALSIWPLVFGTTLLVLAQLWRIDRYGLLFEQHQSDGAQQN</sequence>
<organism evidence="2 3">
    <name type="scientific">Nonomuraea guangzhouensis</name>
    <dbReference type="NCBI Taxonomy" id="1291555"/>
    <lineage>
        <taxon>Bacteria</taxon>
        <taxon>Bacillati</taxon>
        <taxon>Actinomycetota</taxon>
        <taxon>Actinomycetes</taxon>
        <taxon>Streptosporangiales</taxon>
        <taxon>Streptosporangiaceae</taxon>
        <taxon>Nonomuraea</taxon>
    </lineage>
</organism>
<comment type="caution">
    <text evidence="2">The sequence shown here is derived from an EMBL/GenBank/DDBJ whole genome shotgun (WGS) entry which is preliminary data.</text>
</comment>
<reference evidence="3" key="1">
    <citation type="journal article" date="2019" name="Int. J. Syst. Evol. Microbiol.">
        <title>The Global Catalogue of Microorganisms (GCM) 10K type strain sequencing project: providing services to taxonomists for standard genome sequencing and annotation.</title>
        <authorList>
            <consortium name="The Broad Institute Genomics Platform"/>
            <consortium name="The Broad Institute Genome Sequencing Center for Infectious Disease"/>
            <person name="Wu L."/>
            <person name="Ma J."/>
        </authorList>
    </citation>
    <scope>NUCLEOTIDE SEQUENCE [LARGE SCALE GENOMIC DNA]</scope>
    <source>
        <strain evidence="3">CGMCC 1.15399</strain>
    </source>
</reference>
<feature type="transmembrane region" description="Helical" evidence="1">
    <location>
        <begin position="12"/>
        <end position="31"/>
    </location>
</feature>
<keyword evidence="1" id="KW-0812">Transmembrane</keyword>
<evidence type="ECO:0000313" key="3">
    <source>
        <dbReference type="Proteomes" id="UP001597097"/>
    </source>
</evidence>
<accession>A0ABW4GHN5</accession>
<gene>
    <name evidence="2" type="ORF">ACFSJ0_32765</name>
</gene>
<keyword evidence="3" id="KW-1185">Reference proteome</keyword>
<protein>
    <submittedName>
        <fullName evidence="2">DUF6653 family protein</fullName>
    </submittedName>
</protein>
<keyword evidence="1" id="KW-1133">Transmembrane helix</keyword>
<dbReference type="EMBL" id="JBHUCM010000030">
    <property type="protein sequence ID" value="MFD1541861.1"/>
    <property type="molecule type" value="Genomic_DNA"/>
</dbReference>
<evidence type="ECO:0000256" key="1">
    <source>
        <dbReference type="SAM" id="Phobius"/>
    </source>
</evidence>